<keyword evidence="1" id="KW-0732">Signal</keyword>
<evidence type="ECO:0000313" key="3">
    <source>
        <dbReference type="Proteomes" id="UP000316921"/>
    </source>
</evidence>
<protein>
    <recommendedName>
        <fullName evidence="4">SMP-30/Gluconolaconase/LRE-like region</fullName>
    </recommendedName>
</protein>
<dbReference type="Proteomes" id="UP000316921">
    <property type="component" value="Chromosome"/>
</dbReference>
<dbReference type="PROSITE" id="PS51257">
    <property type="entry name" value="PROKAR_LIPOPROTEIN"/>
    <property type="match status" value="1"/>
</dbReference>
<reference evidence="2 3" key="1">
    <citation type="submission" date="2019-02" db="EMBL/GenBank/DDBJ databases">
        <title>Deep-cultivation of Planctomycetes and their phenomic and genomic characterization uncovers novel biology.</title>
        <authorList>
            <person name="Wiegand S."/>
            <person name="Jogler M."/>
            <person name="Boedeker C."/>
            <person name="Pinto D."/>
            <person name="Vollmers J."/>
            <person name="Rivas-Marin E."/>
            <person name="Kohn T."/>
            <person name="Peeters S.H."/>
            <person name="Heuer A."/>
            <person name="Rast P."/>
            <person name="Oberbeckmann S."/>
            <person name="Bunk B."/>
            <person name="Jeske O."/>
            <person name="Meyerdierks A."/>
            <person name="Storesund J.E."/>
            <person name="Kallscheuer N."/>
            <person name="Luecker S."/>
            <person name="Lage O.M."/>
            <person name="Pohl T."/>
            <person name="Merkel B.J."/>
            <person name="Hornburger P."/>
            <person name="Mueller R.-W."/>
            <person name="Bruemmer F."/>
            <person name="Labrenz M."/>
            <person name="Spormann A.M."/>
            <person name="Op den Camp H."/>
            <person name="Overmann J."/>
            <person name="Amann R."/>
            <person name="Jetten M.S.M."/>
            <person name="Mascher T."/>
            <person name="Medema M.H."/>
            <person name="Devos D.P."/>
            <person name="Kaster A.-K."/>
            <person name="Ovreas L."/>
            <person name="Rohde M."/>
            <person name="Galperin M.Y."/>
            <person name="Jogler C."/>
        </authorList>
    </citation>
    <scope>NUCLEOTIDE SEQUENCE [LARGE SCALE GENOMIC DNA]</scope>
    <source>
        <strain evidence="2 3">Pla133</strain>
    </source>
</reference>
<evidence type="ECO:0008006" key="4">
    <source>
        <dbReference type="Google" id="ProtNLM"/>
    </source>
</evidence>
<feature type="signal peptide" evidence="1">
    <location>
        <begin position="1"/>
        <end position="30"/>
    </location>
</feature>
<sequence precursor="true">MFLTSLRPLTAHLAPIALALGACLAPTALAQETVANGFGSQLSVDPSGSVRELSSGDLLTYDGRFVDRWAADGTFQLNIADLGSSFFSGAFAIAPDESFAVVGETTNGDMFRVALDGSGVALIANVVFNYDAKFAPSGELYVSAAQGGFGTGNDVIRLDPFSGAKVDILHVAGPSGPIAFDSSGNLFYATYSNLAQNPAVYTDVLLYPAASIAAPATPMSEADGIVYASGFDGASSMVADRTQDLIYLAEASFSAGTNRLRLVAGSAAASPVLVEGQLGDWITVAQFIPGTGAAQFAPYQPSAGGRLIYGRTDFFSFDERRTLSPARPTLTVTGAGTSGPGSFSLDFAGLDPAGSMLLLWGPTALTGPEFAVGTLPPLFTGLDLGSIQFLPFQLGVQPDGSSHSTFFNPGGLQGLLTFQGLLLDSFGAPEGATTMGSL</sequence>
<dbReference type="EMBL" id="CP036287">
    <property type="protein sequence ID" value="QDU67540.1"/>
    <property type="molecule type" value="Genomic_DNA"/>
</dbReference>
<dbReference type="SUPFAM" id="SSF50969">
    <property type="entry name" value="YVTN repeat-like/Quinoprotein amine dehydrogenase"/>
    <property type="match status" value="1"/>
</dbReference>
<keyword evidence="3" id="KW-1185">Reference proteome</keyword>
<gene>
    <name evidence="2" type="ORF">Pla133_26280</name>
</gene>
<accession>A0A518BKN8</accession>
<dbReference type="InterPro" id="IPR011044">
    <property type="entry name" value="Quino_amine_DH_bsu"/>
</dbReference>
<dbReference type="AlphaFoldDB" id="A0A518BKN8"/>
<name>A0A518BKN8_9BACT</name>
<evidence type="ECO:0000313" key="2">
    <source>
        <dbReference type="EMBL" id="QDU67540.1"/>
    </source>
</evidence>
<feature type="chain" id="PRO_5021803120" description="SMP-30/Gluconolaconase/LRE-like region" evidence="1">
    <location>
        <begin position="31"/>
        <end position="438"/>
    </location>
</feature>
<organism evidence="2 3">
    <name type="scientific">Engelhardtia mirabilis</name>
    <dbReference type="NCBI Taxonomy" id="2528011"/>
    <lineage>
        <taxon>Bacteria</taxon>
        <taxon>Pseudomonadati</taxon>
        <taxon>Planctomycetota</taxon>
        <taxon>Planctomycetia</taxon>
        <taxon>Planctomycetia incertae sedis</taxon>
        <taxon>Engelhardtia</taxon>
    </lineage>
</organism>
<proteinExistence type="predicted"/>
<evidence type="ECO:0000256" key="1">
    <source>
        <dbReference type="SAM" id="SignalP"/>
    </source>
</evidence>
<dbReference type="KEGG" id="pbap:Pla133_26280"/>
<dbReference type="RefSeq" id="WP_145065803.1">
    <property type="nucleotide sequence ID" value="NZ_CP036287.1"/>
</dbReference>